<evidence type="ECO:0000313" key="1">
    <source>
        <dbReference type="EMBL" id="MFF3665474.1"/>
    </source>
</evidence>
<reference evidence="1 2" key="1">
    <citation type="submission" date="2024-10" db="EMBL/GenBank/DDBJ databases">
        <title>The Natural Products Discovery Center: Release of the First 8490 Sequenced Strains for Exploring Actinobacteria Biosynthetic Diversity.</title>
        <authorList>
            <person name="Kalkreuter E."/>
            <person name="Kautsar S.A."/>
            <person name="Yang D."/>
            <person name="Bader C.D."/>
            <person name="Teijaro C.N."/>
            <person name="Fluegel L."/>
            <person name="Davis C.M."/>
            <person name="Simpson J.R."/>
            <person name="Lauterbach L."/>
            <person name="Steele A.D."/>
            <person name="Gui C."/>
            <person name="Meng S."/>
            <person name="Li G."/>
            <person name="Viehrig K."/>
            <person name="Ye F."/>
            <person name="Su P."/>
            <person name="Kiefer A.F."/>
            <person name="Nichols A."/>
            <person name="Cepeda A.J."/>
            <person name="Yan W."/>
            <person name="Fan B."/>
            <person name="Jiang Y."/>
            <person name="Adhikari A."/>
            <person name="Zheng C.-J."/>
            <person name="Schuster L."/>
            <person name="Cowan T.M."/>
            <person name="Smanski M.J."/>
            <person name="Chevrette M.G."/>
            <person name="De Carvalho L.P.S."/>
            <person name="Shen B."/>
        </authorList>
    </citation>
    <scope>NUCLEOTIDE SEQUENCE [LARGE SCALE GENOMIC DNA]</scope>
    <source>
        <strain evidence="1 2">NPDC002173</strain>
    </source>
</reference>
<comment type="caution">
    <text evidence="1">The sequence shown here is derived from an EMBL/GenBank/DDBJ whole genome shotgun (WGS) entry which is preliminary data.</text>
</comment>
<evidence type="ECO:0000313" key="2">
    <source>
        <dbReference type="Proteomes" id="UP001602013"/>
    </source>
</evidence>
<sequence>MGEELEAALAGPPRMFVLDGDRYELTGSWTPLLRHLTAPSWHMPLLYDLLRTEDADALDDRLADDDDTLTLAQVETIAARLVAAACGRKPWVAARLLGYAAQQWGEIDGALTLRGVDLLALVDTRPATACNTIYAWLVDGGDEKARDKLNKELFKPPPGEDLDASPLWTAEEEGAAFLAAMSAKPGQRPRTARPS</sequence>
<organism evidence="1 2">
    <name type="scientific">Microtetraspora malaysiensis</name>
    <dbReference type="NCBI Taxonomy" id="161358"/>
    <lineage>
        <taxon>Bacteria</taxon>
        <taxon>Bacillati</taxon>
        <taxon>Actinomycetota</taxon>
        <taxon>Actinomycetes</taxon>
        <taxon>Streptosporangiales</taxon>
        <taxon>Streptosporangiaceae</taxon>
        <taxon>Microtetraspora</taxon>
    </lineage>
</organism>
<accession>A0ABW6SN93</accession>
<dbReference type="RefSeq" id="WP_387409470.1">
    <property type="nucleotide sequence ID" value="NZ_JBIASD010000004.1"/>
</dbReference>
<name>A0ABW6SN93_9ACTN</name>
<protein>
    <recommendedName>
        <fullName evidence="3">DUF4192 family protein</fullName>
    </recommendedName>
</protein>
<gene>
    <name evidence="1" type="ORF">ACFYXI_07750</name>
</gene>
<dbReference type="EMBL" id="JBIASD010000004">
    <property type="protein sequence ID" value="MFF3665474.1"/>
    <property type="molecule type" value="Genomic_DNA"/>
</dbReference>
<keyword evidence="2" id="KW-1185">Reference proteome</keyword>
<dbReference type="Proteomes" id="UP001602013">
    <property type="component" value="Unassembled WGS sequence"/>
</dbReference>
<evidence type="ECO:0008006" key="3">
    <source>
        <dbReference type="Google" id="ProtNLM"/>
    </source>
</evidence>
<proteinExistence type="predicted"/>